<dbReference type="AlphaFoldDB" id="A0A8E2AWV8"/>
<dbReference type="InterPro" id="IPR023346">
    <property type="entry name" value="Lysozyme-like_dom_sf"/>
</dbReference>
<evidence type="ECO:0000259" key="3">
    <source>
        <dbReference type="Pfam" id="PF01464"/>
    </source>
</evidence>
<dbReference type="OrthoDB" id="2537480at2759"/>
<evidence type="ECO:0000313" key="4">
    <source>
        <dbReference type="EMBL" id="OCH89780.1"/>
    </source>
</evidence>
<sequence>MKLVAPFVFLAVAAGVAEATNAHAGLSRMADRHGQHARHERIEARDAATTSTKCKPRSTPTALSSAIPTSPVAAAPTSSVAAAVTSAAAQTSAAAKTTAAAAPVQKLAATGGSLEKVTGGVINVASTCGPIGATSDVTATSGPNGNIDWLNCGVTGNGWTPQQVTVTDLVVVDLADALDDPNTPFKACEPYLDLFQQAGDQYGVPAIMLASISMQESSCRPSAVGGGGEQGLMQITPDKCQAAPGGNCQDPTYNIMTGAKFFADTLASNNNNVLQTIGNYNGWPWGMTYDSATAAATSNCCTCQNNLDYIHQTVNGWLQNIDPSGNPRLGKYFNLDQCRD</sequence>
<dbReference type="Gene3D" id="1.10.530.10">
    <property type="match status" value="1"/>
</dbReference>
<evidence type="ECO:0000256" key="1">
    <source>
        <dbReference type="SAM" id="MobiDB-lite"/>
    </source>
</evidence>
<evidence type="ECO:0000313" key="5">
    <source>
        <dbReference type="Proteomes" id="UP000250043"/>
    </source>
</evidence>
<feature type="region of interest" description="Disordered" evidence="1">
    <location>
        <begin position="42"/>
        <end position="70"/>
    </location>
</feature>
<evidence type="ECO:0000256" key="2">
    <source>
        <dbReference type="SAM" id="SignalP"/>
    </source>
</evidence>
<dbReference type="SUPFAM" id="SSF53955">
    <property type="entry name" value="Lysozyme-like"/>
    <property type="match status" value="1"/>
</dbReference>
<feature type="chain" id="PRO_5034652300" description="Transglycosylase SLT domain-containing protein" evidence="2">
    <location>
        <begin position="20"/>
        <end position="340"/>
    </location>
</feature>
<reference evidence="4 5" key="1">
    <citation type="submission" date="2016-07" db="EMBL/GenBank/DDBJ databases">
        <title>Draft genome of the white-rot fungus Obba rivulosa 3A-2.</title>
        <authorList>
            <consortium name="DOE Joint Genome Institute"/>
            <person name="Miettinen O."/>
            <person name="Riley R."/>
            <person name="Acob R."/>
            <person name="Barry K."/>
            <person name="Cullen D."/>
            <person name="De Vries R."/>
            <person name="Hainaut M."/>
            <person name="Hatakka A."/>
            <person name="Henrissat B."/>
            <person name="Hilden K."/>
            <person name="Kuo R."/>
            <person name="Labutti K."/>
            <person name="Lipzen A."/>
            <person name="Makela M.R."/>
            <person name="Sandor L."/>
            <person name="Spatafora J.W."/>
            <person name="Grigoriev I.V."/>
            <person name="Hibbett D.S."/>
        </authorList>
    </citation>
    <scope>NUCLEOTIDE SEQUENCE [LARGE SCALE GENOMIC DNA]</scope>
    <source>
        <strain evidence="4 5">3A-2</strain>
    </source>
</reference>
<feature type="compositionally biased region" description="Polar residues" evidence="1">
    <location>
        <begin position="48"/>
        <end position="63"/>
    </location>
</feature>
<dbReference type="InterPro" id="IPR008258">
    <property type="entry name" value="Transglycosylase_SLT_dom_1"/>
</dbReference>
<dbReference type="Proteomes" id="UP000250043">
    <property type="component" value="Unassembled WGS sequence"/>
</dbReference>
<name>A0A8E2AWV8_9APHY</name>
<dbReference type="Pfam" id="PF01464">
    <property type="entry name" value="SLT"/>
    <property type="match status" value="1"/>
</dbReference>
<feature type="signal peptide" evidence="2">
    <location>
        <begin position="1"/>
        <end position="19"/>
    </location>
</feature>
<protein>
    <recommendedName>
        <fullName evidence="3">Transglycosylase SLT domain-containing protein</fullName>
    </recommendedName>
</protein>
<dbReference type="EMBL" id="KV722419">
    <property type="protein sequence ID" value="OCH89780.1"/>
    <property type="molecule type" value="Genomic_DNA"/>
</dbReference>
<keyword evidence="2" id="KW-0732">Signal</keyword>
<organism evidence="4 5">
    <name type="scientific">Obba rivulosa</name>
    <dbReference type="NCBI Taxonomy" id="1052685"/>
    <lineage>
        <taxon>Eukaryota</taxon>
        <taxon>Fungi</taxon>
        <taxon>Dikarya</taxon>
        <taxon>Basidiomycota</taxon>
        <taxon>Agaricomycotina</taxon>
        <taxon>Agaricomycetes</taxon>
        <taxon>Polyporales</taxon>
        <taxon>Gelatoporiaceae</taxon>
        <taxon>Obba</taxon>
    </lineage>
</organism>
<feature type="domain" description="Transglycosylase SLT" evidence="3">
    <location>
        <begin position="194"/>
        <end position="282"/>
    </location>
</feature>
<proteinExistence type="predicted"/>
<keyword evidence="5" id="KW-1185">Reference proteome</keyword>
<accession>A0A8E2AWV8</accession>
<gene>
    <name evidence="4" type="ORF">OBBRIDRAFT_793932</name>
</gene>